<dbReference type="SUPFAM" id="SSF50370">
    <property type="entry name" value="Ricin B-like lectins"/>
    <property type="match status" value="3"/>
</dbReference>
<dbReference type="InterPro" id="IPR002508">
    <property type="entry name" value="MurNAc-LAA_cat"/>
</dbReference>
<evidence type="ECO:0000259" key="3">
    <source>
        <dbReference type="SMART" id="SM00458"/>
    </source>
</evidence>
<dbReference type="InterPro" id="IPR000772">
    <property type="entry name" value="Ricin_B_lectin"/>
</dbReference>
<dbReference type="SMART" id="SM00646">
    <property type="entry name" value="Ami_3"/>
    <property type="match status" value="1"/>
</dbReference>
<proteinExistence type="predicted"/>
<dbReference type="AlphaFoldDB" id="A0A413R3T0"/>
<feature type="chain" id="PRO_5038597004" description="N-acetylmuramoyl-L-alanine amidase" evidence="2">
    <location>
        <begin position="24"/>
        <end position="868"/>
    </location>
</feature>
<evidence type="ECO:0000313" key="6">
    <source>
        <dbReference type="Proteomes" id="UP000286341"/>
    </source>
</evidence>
<dbReference type="EMBL" id="QSFB01000002">
    <property type="protein sequence ID" value="RHA16124.1"/>
    <property type="molecule type" value="Genomic_DNA"/>
</dbReference>
<dbReference type="PANTHER" id="PTHR30404:SF0">
    <property type="entry name" value="N-ACETYLMURAMOYL-L-ALANINE AMIDASE AMIC"/>
    <property type="match status" value="1"/>
</dbReference>
<dbReference type="PANTHER" id="PTHR30404">
    <property type="entry name" value="N-ACETYLMURAMOYL-L-ALANINE AMIDASE"/>
    <property type="match status" value="1"/>
</dbReference>
<accession>A0A413R3T0</accession>
<feature type="domain" description="Ricin B lectin" evidence="3">
    <location>
        <begin position="431"/>
        <end position="570"/>
    </location>
</feature>
<feature type="domain" description="Ricin B lectin" evidence="3">
    <location>
        <begin position="581"/>
        <end position="718"/>
    </location>
</feature>
<evidence type="ECO:0000256" key="1">
    <source>
        <dbReference type="ARBA" id="ARBA00022801"/>
    </source>
</evidence>
<feature type="domain" description="MurNAc-LAA" evidence="4">
    <location>
        <begin position="276"/>
        <end position="410"/>
    </location>
</feature>
<dbReference type="GO" id="GO:0009253">
    <property type="term" value="P:peptidoglycan catabolic process"/>
    <property type="evidence" value="ECO:0007669"/>
    <property type="project" value="InterPro"/>
</dbReference>
<feature type="signal peptide" evidence="2">
    <location>
        <begin position="1"/>
        <end position="23"/>
    </location>
</feature>
<dbReference type="RefSeq" id="WP_118342132.1">
    <property type="nucleotide sequence ID" value="NZ_QSEY01000002.1"/>
</dbReference>
<keyword evidence="1" id="KW-0378">Hydrolase</keyword>
<evidence type="ECO:0008006" key="7">
    <source>
        <dbReference type="Google" id="ProtNLM"/>
    </source>
</evidence>
<dbReference type="CDD" id="cd02696">
    <property type="entry name" value="MurNAc-LAA"/>
    <property type="match status" value="1"/>
</dbReference>
<dbReference type="GO" id="GO:0008745">
    <property type="term" value="F:N-acetylmuramoyl-L-alanine amidase activity"/>
    <property type="evidence" value="ECO:0007669"/>
    <property type="project" value="InterPro"/>
</dbReference>
<dbReference type="Gene3D" id="2.80.10.50">
    <property type="match status" value="7"/>
</dbReference>
<organism evidence="5 6">
    <name type="scientific">Agathobacter rectalis</name>
    <dbReference type="NCBI Taxonomy" id="39491"/>
    <lineage>
        <taxon>Bacteria</taxon>
        <taxon>Bacillati</taxon>
        <taxon>Bacillota</taxon>
        <taxon>Clostridia</taxon>
        <taxon>Lachnospirales</taxon>
        <taxon>Lachnospiraceae</taxon>
        <taxon>Agathobacter</taxon>
    </lineage>
</organism>
<dbReference type="Gene3D" id="3.40.630.40">
    <property type="entry name" value="Zn-dependent exopeptidases"/>
    <property type="match status" value="1"/>
</dbReference>
<dbReference type="InterPro" id="IPR035992">
    <property type="entry name" value="Ricin_B-like_lectins"/>
</dbReference>
<dbReference type="SUPFAM" id="SSF53187">
    <property type="entry name" value="Zn-dependent exopeptidases"/>
    <property type="match status" value="1"/>
</dbReference>
<evidence type="ECO:0000313" key="5">
    <source>
        <dbReference type="EMBL" id="RHA16124.1"/>
    </source>
</evidence>
<dbReference type="Pfam" id="PF14200">
    <property type="entry name" value="RicinB_lectin_2"/>
    <property type="match status" value="4"/>
</dbReference>
<dbReference type="Pfam" id="PF01520">
    <property type="entry name" value="Amidase_3"/>
    <property type="match status" value="1"/>
</dbReference>
<dbReference type="CDD" id="cd00161">
    <property type="entry name" value="beta-trefoil_Ricin-like"/>
    <property type="match status" value="3"/>
</dbReference>
<comment type="caution">
    <text evidence="5">The sequence shown here is derived from an EMBL/GenBank/DDBJ whole genome shotgun (WGS) entry which is preliminary data.</text>
</comment>
<gene>
    <name evidence="5" type="ORF">DW948_02030</name>
</gene>
<sequence>MKRCILKKIMMMTLTIIMVLSNGQNISAIEVNKLDTEVSNQNKIDSFKIDYLTLANSYIDRGETQKIVIGFSDSKIVVTDMSIKVYNSESDNYIESEGVLDGDTVIFEMSNLEIGLYSIYSLSYIMNGVEEEIVLNDIGITAQFGVEKETDNNKPNEILSEEESISESAAYEVTNLDNGETKIENSIANALDTAVASTESLLARSSSNNKLVIVLDPGHGGSDGGATSKFNGRYFHEKELNLKIAQACKKELETYRNVSVYMTRNADAYFGLEQRVGYAKSVGANVFISIHNNSADKGNPHGANVFYPNSSYNAEVGKKGKELAQSILKKLVELGIANDGVHIRNSESGDTYPDGSQCDYYSVIRNSKKAGIPGIIVEHAYISNQSDVMNYLSSDEKLKALGVADARGIAQYYGLQKGDPNGVYSGNYSISDGIYTIETKLKPNMVMDVFAGSKNAGANVQLYKSNGSSAQKFKVHYLGNGLYSIQNLNSNLMLDVQGASLANGANVQQYVNNKSDAQKWIIKSVGNGYYSIYSYLSGKAIDVCNFGTSNGTNIQMYYNNRTNAQKFRFIPENVGQELKDGTYCVSTALNQSKVLDVAAGSMDNGANIQLYQSNGTDAQKFELKYLGNGYYSIICAKSKKSLDVYAAGTSNGTNVQQYTYNGTKAQKWMLKSAGNGYYYIINAICGSCLDVKAAKTQNGTNVQMYEPNGSTAQKFKFTPVKDISEKLDGIYYIQSALDDNMTIDVFAGSRNNGANVQLYRKNGTKAQQFKISSCGNGYYNIINMASGKALDVYANKTSNYANVQQYTYNGSGAQKWLIKDNNDGTYSFVGYSSGKYLDVQFGLMKNGANIQIYSGNGSMAQKFKLVIK</sequence>
<reference evidence="5 6" key="1">
    <citation type="submission" date="2018-08" db="EMBL/GenBank/DDBJ databases">
        <title>A genome reference for cultivated species of the human gut microbiota.</title>
        <authorList>
            <person name="Zou Y."/>
            <person name="Xue W."/>
            <person name="Luo G."/>
        </authorList>
    </citation>
    <scope>NUCLEOTIDE SEQUENCE [LARGE SCALE GENOMIC DNA]</scope>
    <source>
        <strain evidence="5 6">AM44-1AT</strain>
    </source>
</reference>
<dbReference type="InterPro" id="IPR050695">
    <property type="entry name" value="N-acetylmuramoyl_amidase_3"/>
</dbReference>
<evidence type="ECO:0000256" key="2">
    <source>
        <dbReference type="SAM" id="SignalP"/>
    </source>
</evidence>
<dbReference type="Proteomes" id="UP000286341">
    <property type="component" value="Unassembled WGS sequence"/>
</dbReference>
<name>A0A413R3T0_9FIRM</name>
<protein>
    <recommendedName>
        <fullName evidence="7">N-acetylmuramoyl-L-alanine amidase</fullName>
    </recommendedName>
</protein>
<keyword evidence="2" id="KW-0732">Signal</keyword>
<evidence type="ECO:0000259" key="4">
    <source>
        <dbReference type="SMART" id="SM00646"/>
    </source>
</evidence>
<feature type="domain" description="Ricin B lectin" evidence="3">
    <location>
        <begin position="728"/>
        <end position="866"/>
    </location>
</feature>
<dbReference type="SMART" id="SM00458">
    <property type="entry name" value="RICIN"/>
    <property type="match status" value="3"/>
</dbReference>
<dbReference type="PROSITE" id="PS50231">
    <property type="entry name" value="RICIN_B_LECTIN"/>
    <property type="match status" value="3"/>
</dbReference>
<dbReference type="GO" id="GO:0030288">
    <property type="term" value="C:outer membrane-bounded periplasmic space"/>
    <property type="evidence" value="ECO:0007669"/>
    <property type="project" value="TreeGrafter"/>
</dbReference>